<protein>
    <submittedName>
        <fullName evidence="4">Short-chain dehydrogenase/reductase-like protein sdr</fullName>
    </submittedName>
</protein>
<evidence type="ECO:0000313" key="5">
    <source>
        <dbReference type="Proteomes" id="UP000824998"/>
    </source>
</evidence>
<dbReference type="Pfam" id="PF13561">
    <property type="entry name" value="adh_short_C2"/>
    <property type="match status" value="1"/>
</dbReference>
<sequence>MPYSLKGRNVLVTGGSRGLGARICVKFADEGANVAVNYAHGEERAREVVGRIETIGKGKGVLMRGDMGLEEDCISVVEETIKQLGGIDIIISNAGYTRFSTYSDLSTPTVSDWDLCHAINIKAPFFLLRQAMPHFKANPEGGAFIVTSSIAAVKNGGSCLPYSVSKAAQLHFVRGMAGSQGVKLRINAVLPGWLRTEWGEKYTPEQVEEMNKIAWLGKPTDLDDCAQTFIDIAKNSSMTGQKIQVDSGLGHD</sequence>
<dbReference type="SUPFAM" id="SSF51735">
    <property type="entry name" value="NAD(P)-binding Rossmann-fold domains"/>
    <property type="match status" value="1"/>
</dbReference>
<dbReference type="PRINTS" id="PR00081">
    <property type="entry name" value="GDHRDH"/>
</dbReference>
<evidence type="ECO:0000256" key="2">
    <source>
        <dbReference type="ARBA" id="ARBA00022857"/>
    </source>
</evidence>
<dbReference type="InterPro" id="IPR036291">
    <property type="entry name" value="NAD(P)-bd_dom_sf"/>
</dbReference>
<evidence type="ECO:0000313" key="4">
    <source>
        <dbReference type="EMBL" id="KAG9237539.1"/>
    </source>
</evidence>
<dbReference type="GO" id="GO:0016491">
    <property type="term" value="F:oxidoreductase activity"/>
    <property type="evidence" value="ECO:0007669"/>
    <property type="project" value="UniProtKB-KW"/>
</dbReference>
<proteinExistence type="inferred from homology"/>
<keyword evidence="5" id="KW-1185">Reference proteome</keyword>
<dbReference type="InterPro" id="IPR052178">
    <property type="entry name" value="Sec_Metab_Biosynth_SDR"/>
</dbReference>
<name>A0A9P8C8A2_9HELO</name>
<comment type="caution">
    <text evidence="4">The sequence shown here is derived from an EMBL/GenBank/DDBJ whole genome shotgun (WGS) entry which is preliminary data.</text>
</comment>
<organism evidence="4 5">
    <name type="scientific">Amylocarpus encephaloides</name>
    <dbReference type="NCBI Taxonomy" id="45428"/>
    <lineage>
        <taxon>Eukaryota</taxon>
        <taxon>Fungi</taxon>
        <taxon>Dikarya</taxon>
        <taxon>Ascomycota</taxon>
        <taxon>Pezizomycotina</taxon>
        <taxon>Leotiomycetes</taxon>
        <taxon>Helotiales</taxon>
        <taxon>Helotiales incertae sedis</taxon>
        <taxon>Amylocarpus</taxon>
    </lineage>
</organism>
<dbReference type="InterPro" id="IPR002347">
    <property type="entry name" value="SDR_fam"/>
</dbReference>
<reference evidence="4" key="1">
    <citation type="journal article" date="2021" name="IMA Fungus">
        <title>Genomic characterization of three marine fungi, including Emericellopsis atlantica sp. nov. with signatures of a generalist lifestyle and marine biomass degradation.</title>
        <authorList>
            <person name="Hagestad O.C."/>
            <person name="Hou L."/>
            <person name="Andersen J.H."/>
            <person name="Hansen E.H."/>
            <person name="Altermark B."/>
            <person name="Li C."/>
            <person name="Kuhnert E."/>
            <person name="Cox R.J."/>
            <person name="Crous P.W."/>
            <person name="Spatafora J.W."/>
            <person name="Lail K."/>
            <person name="Amirebrahimi M."/>
            <person name="Lipzen A."/>
            <person name="Pangilinan J."/>
            <person name="Andreopoulos W."/>
            <person name="Hayes R.D."/>
            <person name="Ng V."/>
            <person name="Grigoriev I.V."/>
            <person name="Jackson S.A."/>
            <person name="Sutton T.D.S."/>
            <person name="Dobson A.D.W."/>
            <person name="Rama T."/>
        </authorList>
    </citation>
    <scope>NUCLEOTIDE SEQUENCE</scope>
    <source>
        <strain evidence="4">TRa018bII</strain>
    </source>
</reference>
<evidence type="ECO:0000256" key="3">
    <source>
        <dbReference type="ARBA" id="ARBA00023002"/>
    </source>
</evidence>
<keyword evidence="3" id="KW-0560">Oxidoreductase</keyword>
<dbReference type="PANTHER" id="PTHR43618">
    <property type="entry name" value="7-ALPHA-HYDROXYSTEROID DEHYDROGENASE"/>
    <property type="match status" value="1"/>
</dbReference>
<comment type="similarity">
    <text evidence="1">Belongs to the short-chain dehydrogenases/reductases (SDR) family.</text>
</comment>
<accession>A0A9P8C8A2</accession>
<dbReference type="EMBL" id="MU251384">
    <property type="protein sequence ID" value="KAG9237539.1"/>
    <property type="molecule type" value="Genomic_DNA"/>
</dbReference>
<dbReference type="PANTHER" id="PTHR43618:SF2">
    <property type="entry name" value="CHAIN DEHYDROGENASE, PUTATIVE (AFU_ORTHOLOGUE AFUA_6G06930)-RELATED"/>
    <property type="match status" value="1"/>
</dbReference>
<dbReference type="OrthoDB" id="37659at2759"/>
<dbReference type="Gene3D" id="3.40.50.720">
    <property type="entry name" value="NAD(P)-binding Rossmann-like Domain"/>
    <property type="match status" value="1"/>
</dbReference>
<gene>
    <name evidence="4" type="ORF">BJ875DRAFT_502627</name>
</gene>
<dbReference type="CDD" id="cd05233">
    <property type="entry name" value="SDR_c"/>
    <property type="match status" value="1"/>
</dbReference>
<dbReference type="PRINTS" id="PR00080">
    <property type="entry name" value="SDRFAMILY"/>
</dbReference>
<keyword evidence="2" id="KW-0521">NADP</keyword>
<dbReference type="AlphaFoldDB" id="A0A9P8C8A2"/>
<dbReference type="Proteomes" id="UP000824998">
    <property type="component" value="Unassembled WGS sequence"/>
</dbReference>
<evidence type="ECO:0000256" key="1">
    <source>
        <dbReference type="ARBA" id="ARBA00006484"/>
    </source>
</evidence>